<keyword evidence="7 9" id="KW-0067">ATP-binding</keyword>
<dbReference type="PANTHER" id="PTHR43527">
    <property type="entry name" value="4-DIPHOSPHOCYTIDYL-2-C-METHYL-D-ERYTHRITOL KINASE, CHLOROPLASTIC"/>
    <property type="match status" value="1"/>
</dbReference>
<dbReference type="Pfam" id="PF00288">
    <property type="entry name" value="GHMP_kinases_N"/>
    <property type="match status" value="1"/>
</dbReference>
<dbReference type="SUPFAM" id="SSF55060">
    <property type="entry name" value="GHMP Kinase, C-terminal domain"/>
    <property type="match status" value="1"/>
</dbReference>
<dbReference type="Gene3D" id="3.30.70.890">
    <property type="entry name" value="GHMP kinase, C-terminal domain"/>
    <property type="match status" value="1"/>
</dbReference>
<reference evidence="13" key="1">
    <citation type="journal article" date="2019" name="Int. J. Syst. Evol. Microbiol.">
        <title>The Global Catalogue of Microorganisms (GCM) 10K type strain sequencing project: providing services to taxonomists for standard genome sequencing and annotation.</title>
        <authorList>
            <consortium name="The Broad Institute Genomics Platform"/>
            <consortium name="The Broad Institute Genome Sequencing Center for Infectious Disease"/>
            <person name="Wu L."/>
            <person name="Ma J."/>
        </authorList>
    </citation>
    <scope>NUCLEOTIDE SEQUENCE [LARGE SCALE GENOMIC DNA]</scope>
    <source>
        <strain evidence="13">CCUG 56698</strain>
    </source>
</reference>
<keyword evidence="9" id="KW-0414">Isoprene biosynthesis</keyword>
<dbReference type="InterPro" id="IPR020568">
    <property type="entry name" value="Ribosomal_Su5_D2-typ_SF"/>
</dbReference>
<evidence type="ECO:0000256" key="3">
    <source>
        <dbReference type="ARBA" id="ARBA00017473"/>
    </source>
</evidence>
<keyword evidence="5 9" id="KW-0547">Nucleotide-binding</keyword>
<comment type="function">
    <text evidence="9">Catalyzes the phosphorylation of the position 2 hydroxy group of 4-diphosphocytidyl-2C-methyl-D-erythritol.</text>
</comment>
<gene>
    <name evidence="9" type="primary">ispE</name>
    <name evidence="12" type="ORF">ACFQWG_08960</name>
</gene>
<evidence type="ECO:0000256" key="7">
    <source>
        <dbReference type="ARBA" id="ARBA00022840"/>
    </source>
</evidence>
<dbReference type="HAMAP" id="MF_00061">
    <property type="entry name" value="IspE"/>
    <property type="match status" value="1"/>
</dbReference>
<dbReference type="SUPFAM" id="SSF54211">
    <property type="entry name" value="Ribosomal protein S5 domain 2-like"/>
    <property type="match status" value="1"/>
</dbReference>
<comment type="similarity">
    <text evidence="1 9">Belongs to the GHMP kinase family. IspE subfamily.</text>
</comment>
<dbReference type="Proteomes" id="UP001596527">
    <property type="component" value="Unassembled WGS sequence"/>
</dbReference>
<dbReference type="Gene3D" id="3.30.230.10">
    <property type="match status" value="1"/>
</dbReference>
<evidence type="ECO:0000256" key="8">
    <source>
        <dbReference type="ARBA" id="ARBA00032554"/>
    </source>
</evidence>
<evidence type="ECO:0000259" key="11">
    <source>
        <dbReference type="Pfam" id="PF08544"/>
    </source>
</evidence>
<keyword evidence="6 9" id="KW-0418">Kinase</keyword>
<dbReference type="PANTHER" id="PTHR43527:SF2">
    <property type="entry name" value="4-DIPHOSPHOCYTIDYL-2-C-METHYL-D-ERYTHRITOL KINASE, CHLOROPLASTIC"/>
    <property type="match status" value="1"/>
</dbReference>
<feature type="active site" evidence="9">
    <location>
        <position position="11"/>
    </location>
</feature>
<feature type="domain" description="GHMP kinase C-terminal" evidence="11">
    <location>
        <begin position="260"/>
        <end position="316"/>
    </location>
</feature>
<evidence type="ECO:0000313" key="13">
    <source>
        <dbReference type="Proteomes" id="UP001596527"/>
    </source>
</evidence>
<proteinExistence type="inferred from homology"/>
<dbReference type="InterPro" id="IPR006204">
    <property type="entry name" value="GHMP_kinase_N_dom"/>
</dbReference>
<dbReference type="Pfam" id="PF08544">
    <property type="entry name" value="GHMP_kinases_C"/>
    <property type="match status" value="1"/>
</dbReference>
<comment type="caution">
    <text evidence="12">The sequence shown here is derived from an EMBL/GenBank/DDBJ whole genome shotgun (WGS) entry which is preliminary data.</text>
</comment>
<evidence type="ECO:0000256" key="9">
    <source>
        <dbReference type="HAMAP-Rule" id="MF_00061"/>
    </source>
</evidence>
<accession>A0ABW2SPD3</accession>
<comment type="pathway">
    <text evidence="9">Isoprenoid biosynthesis; isopentenyl diphosphate biosynthesis via DXP pathway; isopentenyl diphosphate from 1-deoxy-D-xylulose 5-phosphate: step 3/6.</text>
</comment>
<evidence type="ECO:0000256" key="1">
    <source>
        <dbReference type="ARBA" id="ARBA00009684"/>
    </source>
</evidence>
<feature type="domain" description="GHMP kinase N-terminal" evidence="10">
    <location>
        <begin position="82"/>
        <end position="165"/>
    </location>
</feature>
<feature type="binding site" evidence="9">
    <location>
        <begin position="115"/>
        <end position="125"/>
    </location>
    <ligand>
        <name>ATP</name>
        <dbReference type="ChEBI" id="CHEBI:30616"/>
    </ligand>
</feature>
<feature type="active site" evidence="9">
    <location>
        <position position="157"/>
    </location>
</feature>
<evidence type="ECO:0000256" key="5">
    <source>
        <dbReference type="ARBA" id="ARBA00022741"/>
    </source>
</evidence>
<evidence type="ECO:0000256" key="4">
    <source>
        <dbReference type="ARBA" id="ARBA00022679"/>
    </source>
</evidence>
<evidence type="ECO:0000313" key="12">
    <source>
        <dbReference type="EMBL" id="MFC7581323.1"/>
    </source>
</evidence>
<comment type="catalytic activity">
    <reaction evidence="9">
        <text>4-CDP-2-C-methyl-D-erythritol + ATP = 4-CDP-2-C-methyl-D-erythritol 2-phosphate + ADP + H(+)</text>
        <dbReference type="Rhea" id="RHEA:18437"/>
        <dbReference type="ChEBI" id="CHEBI:15378"/>
        <dbReference type="ChEBI" id="CHEBI:30616"/>
        <dbReference type="ChEBI" id="CHEBI:57823"/>
        <dbReference type="ChEBI" id="CHEBI:57919"/>
        <dbReference type="ChEBI" id="CHEBI:456216"/>
        <dbReference type="EC" id="2.7.1.148"/>
    </reaction>
</comment>
<dbReference type="InterPro" id="IPR004424">
    <property type="entry name" value="IspE"/>
</dbReference>
<protein>
    <recommendedName>
        <fullName evidence="3 9">4-diphosphocytidyl-2-C-methyl-D-erythritol kinase</fullName>
        <shortName evidence="9">CMK</shortName>
        <ecNumber evidence="2 9">2.7.1.148</ecNumber>
    </recommendedName>
    <alternativeName>
        <fullName evidence="8 9">4-(cytidine-5'-diphospho)-2-C-methyl-D-erythritol kinase</fullName>
    </alternativeName>
</protein>
<keyword evidence="4 9" id="KW-0808">Transferase</keyword>
<keyword evidence="13" id="KW-1185">Reference proteome</keyword>
<sequence>MREVTASAPGKINLLLRVGRPGADGYHPLVTVFESVDLRETVTVRTVRSPGIQVRTRARSADGSVDEAASRQLDALPPERHLAARAARALQRLASAGPWASTAAGVRLDVDKRVPVAGGMAGGSADAAATLLACNELWGLGLDLGQLERIGRTLGADVPACLVGGIALGTGRGDRMRLLRPGRPGSGDPVSGRPCATSRGAEGDHVWALALSDMGLATPAVFDELDAAGGPGGGWAALAEPDERLTGRLTGPASALAGALANDLTEPALRLRPDLGETLDAARRAGAVDAVLSGSGPTVAALARDEEHGRGLARAWLDLLGPREADVIVVGGPAEGARIEAESSSAGGRD</sequence>
<dbReference type="GO" id="GO:0050515">
    <property type="term" value="F:4-(cytidine 5'-diphospho)-2-C-methyl-D-erythritol kinase activity"/>
    <property type="evidence" value="ECO:0007669"/>
    <property type="project" value="UniProtKB-EC"/>
</dbReference>
<dbReference type="InterPro" id="IPR014721">
    <property type="entry name" value="Ribsml_uS5_D2-typ_fold_subgr"/>
</dbReference>
<dbReference type="EMBL" id="JBHTEF010000001">
    <property type="protein sequence ID" value="MFC7581323.1"/>
    <property type="molecule type" value="Genomic_DNA"/>
</dbReference>
<dbReference type="InterPro" id="IPR013750">
    <property type="entry name" value="GHMP_kinase_C_dom"/>
</dbReference>
<evidence type="ECO:0000259" key="10">
    <source>
        <dbReference type="Pfam" id="PF00288"/>
    </source>
</evidence>
<evidence type="ECO:0000256" key="6">
    <source>
        <dbReference type="ARBA" id="ARBA00022777"/>
    </source>
</evidence>
<dbReference type="InterPro" id="IPR036554">
    <property type="entry name" value="GHMP_kinase_C_sf"/>
</dbReference>
<dbReference type="RefSeq" id="WP_380974559.1">
    <property type="nucleotide sequence ID" value="NZ_JBHTEF010000001.1"/>
</dbReference>
<dbReference type="EC" id="2.7.1.148" evidence="2 9"/>
<name>A0ABW2SPD3_9ACTO</name>
<evidence type="ECO:0000256" key="2">
    <source>
        <dbReference type="ARBA" id="ARBA00012052"/>
    </source>
</evidence>
<organism evidence="12 13">
    <name type="scientific">Schaalia naturae</name>
    <dbReference type="NCBI Taxonomy" id="635203"/>
    <lineage>
        <taxon>Bacteria</taxon>
        <taxon>Bacillati</taxon>
        <taxon>Actinomycetota</taxon>
        <taxon>Actinomycetes</taxon>
        <taxon>Actinomycetales</taxon>
        <taxon>Actinomycetaceae</taxon>
        <taxon>Schaalia</taxon>
    </lineage>
</organism>